<evidence type="ECO:0000313" key="4">
    <source>
        <dbReference type="EMBL" id="KAK3208083.1"/>
    </source>
</evidence>
<feature type="chain" id="PRO_5042937491" description="DUF6536 domain-containing protein" evidence="2">
    <location>
        <begin position="30"/>
        <end position="573"/>
    </location>
</feature>
<keyword evidence="1" id="KW-0472">Membrane</keyword>
<dbReference type="PANTHER" id="PTHR35395:SF1">
    <property type="entry name" value="DUF6536 DOMAIN-CONTAINING PROTEIN"/>
    <property type="match status" value="1"/>
</dbReference>
<keyword evidence="2" id="KW-0732">Signal</keyword>
<gene>
    <name evidence="4" type="ORF">GRF29_96g1300237</name>
</gene>
<dbReference type="Pfam" id="PF20163">
    <property type="entry name" value="DUF6536"/>
    <property type="match status" value="1"/>
</dbReference>
<keyword evidence="5" id="KW-1185">Reference proteome</keyword>
<feature type="signal peptide" evidence="2">
    <location>
        <begin position="1"/>
        <end position="29"/>
    </location>
</feature>
<organism evidence="4 5">
    <name type="scientific">Pseudopithomyces chartarum</name>
    <dbReference type="NCBI Taxonomy" id="1892770"/>
    <lineage>
        <taxon>Eukaryota</taxon>
        <taxon>Fungi</taxon>
        <taxon>Dikarya</taxon>
        <taxon>Ascomycota</taxon>
        <taxon>Pezizomycotina</taxon>
        <taxon>Dothideomycetes</taxon>
        <taxon>Pleosporomycetidae</taxon>
        <taxon>Pleosporales</taxon>
        <taxon>Massarineae</taxon>
        <taxon>Didymosphaeriaceae</taxon>
        <taxon>Pseudopithomyces</taxon>
    </lineage>
</organism>
<keyword evidence="1" id="KW-0812">Transmembrane</keyword>
<dbReference type="AlphaFoldDB" id="A0AAN6RFB2"/>
<dbReference type="PANTHER" id="PTHR35395">
    <property type="entry name" value="DUF6536 DOMAIN-CONTAINING PROTEIN"/>
    <property type="match status" value="1"/>
</dbReference>
<proteinExistence type="predicted"/>
<evidence type="ECO:0000259" key="3">
    <source>
        <dbReference type="Pfam" id="PF20163"/>
    </source>
</evidence>
<feature type="transmembrane region" description="Helical" evidence="1">
    <location>
        <begin position="483"/>
        <end position="502"/>
    </location>
</feature>
<evidence type="ECO:0000256" key="1">
    <source>
        <dbReference type="SAM" id="Phobius"/>
    </source>
</evidence>
<comment type="caution">
    <text evidence="4">The sequence shown here is derived from an EMBL/GenBank/DDBJ whole genome shotgun (WGS) entry which is preliminary data.</text>
</comment>
<feature type="domain" description="DUF6536" evidence="3">
    <location>
        <begin position="2"/>
        <end position="49"/>
    </location>
</feature>
<dbReference type="EMBL" id="WVTA01000008">
    <property type="protein sequence ID" value="KAK3208083.1"/>
    <property type="molecule type" value="Genomic_DNA"/>
</dbReference>
<dbReference type="Proteomes" id="UP001280581">
    <property type="component" value="Unassembled WGS sequence"/>
</dbReference>
<accession>A0AAN6RFB2</accession>
<evidence type="ECO:0000313" key="5">
    <source>
        <dbReference type="Proteomes" id="UP001280581"/>
    </source>
</evidence>
<reference evidence="4 5" key="1">
    <citation type="submission" date="2021-02" db="EMBL/GenBank/DDBJ databases">
        <title>Genome assembly of Pseudopithomyces chartarum.</title>
        <authorList>
            <person name="Jauregui R."/>
            <person name="Singh J."/>
            <person name="Voisey C."/>
        </authorList>
    </citation>
    <scope>NUCLEOTIDE SEQUENCE [LARGE SCALE GENOMIC DNA]</scope>
    <source>
        <strain evidence="4 5">AGR01</strain>
    </source>
</reference>
<name>A0AAN6RFB2_9PLEO</name>
<sequence length="573" mass="64072">MKLVHKRKVLLWWLLAASTLLLQMTYNSAVYTSDISTEYSVIEAPDSFIRTNQSISFHVGLEDLYTSTFPDKTNTNEEITVAASDIKSEAMRLHFLAQQGKLDRLDAFDCINTYAVRYQRRGSLFLVTANSTDPIVYPHHYTRNGNWVCQNETRDALSSKAAPKGQQCSGMPYCAYGPTENCDISIQLPYIRGNASQWAPFNRTVSYCLCEPPLSMCECVVMLHYTLQADKMPLLTISDAINSMLQCTDYRTKDMAFASIDDFEDNVFHCISGLRTPWRPTVQEFRRSKQNAKSVSCVRLWHTVWRTTTLVIIFTFGSCLALTVIVGTNTPGLQSLIDLGVGQTSALTDMHILLGKSTGTATQYFAALLISNSIQVVYTALKFMYNAVLTAMCAALELEAYSLHPKPLRVSGRREGLQRGRYFLHLPYRFAIPFMLISGLIDWLLSQSLFATSVEMYEYDHDNSSWVKSTTEMPYHTCNYSPLAIVLLSASLALMGAVLLYLSTIRLKSDMPLAANCSAVISAACHPKEGENGRDISRGVVRWGVTGYDVNGIGHCAFSLDPVMGLETGRRYM</sequence>
<evidence type="ECO:0000256" key="2">
    <source>
        <dbReference type="SAM" id="SignalP"/>
    </source>
</evidence>
<keyword evidence="1" id="KW-1133">Transmembrane helix</keyword>
<protein>
    <recommendedName>
        <fullName evidence="3">DUF6536 domain-containing protein</fullName>
    </recommendedName>
</protein>
<feature type="transmembrane region" description="Helical" evidence="1">
    <location>
        <begin position="422"/>
        <end position="445"/>
    </location>
</feature>
<dbReference type="InterPro" id="IPR046623">
    <property type="entry name" value="DUF6536"/>
</dbReference>